<gene>
    <name evidence="1" type="ORF">EL17_21090</name>
</gene>
<proteinExistence type="predicted"/>
<organism evidence="1 2">
    <name type="scientific">Anditalea andensis</name>
    <dbReference type="NCBI Taxonomy" id="1048983"/>
    <lineage>
        <taxon>Bacteria</taxon>
        <taxon>Pseudomonadati</taxon>
        <taxon>Bacteroidota</taxon>
        <taxon>Cytophagia</taxon>
        <taxon>Cytophagales</taxon>
        <taxon>Cytophagaceae</taxon>
        <taxon>Anditalea</taxon>
    </lineage>
</organism>
<dbReference type="Proteomes" id="UP000027821">
    <property type="component" value="Unassembled WGS sequence"/>
</dbReference>
<dbReference type="AlphaFoldDB" id="A0A074KSG0"/>
<evidence type="ECO:0000313" key="1">
    <source>
        <dbReference type="EMBL" id="KEO71854.1"/>
    </source>
</evidence>
<evidence type="ECO:0000313" key="2">
    <source>
        <dbReference type="Proteomes" id="UP000027821"/>
    </source>
</evidence>
<protein>
    <submittedName>
        <fullName evidence="1">Uncharacterized protein</fullName>
    </submittedName>
</protein>
<name>A0A074KSG0_9BACT</name>
<keyword evidence="2" id="KW-1185">Reference proteome</keyword>
<accession>A0A074KSG0</accession>
<comment type="caution">
    <text evidence="1">The sequence shown here is derived from an EMBL/GenBank/DDBJ whole genome shotgun (WGS) entry which is preliminary data.</text>
</comment>
<dbReference type="EMBL" id="JMIH01000035">
    <property type="protein sequence ID" value="KEO71854.1"/>
    <property type="molecule type" value="Genomic_DNA"/>
</dbReference>
<dbReference type="RefSeq" id="WP_035079210.1">
    <property type="nucleotide sequence ID" value="NZ_JMIH01000035.1"/>
</dbReference>
<sequence>MKASNIYSHLVIKSFTQLLGRIRLCLFALHGGSGKTCQPWQLNLLTLSEDYGQSVFDILFERKPKNPI</sequence>
<reference evidence="1 2" key="1">
    <citation type="submission" date="2014-04" db="EMBL/GenBank/DDBJ databases">
        <title>Characterization and application of a salt tolerant electro-active bacterium.</title>
        <authorList>
            <person name="Yang L."/>
            <person name="Wei S."/>
            <person name="Tay Q.X.M."/>
        </authorList>
    </citation>
    <scope>NUCLEOTIDE SEQUENCE [LARGE SCALE GENOMIC DNA]</scope>
    <source>
        <strain evidence="1 2">LY1</strain>
    </source>
</reference>